<evidence type="ECO:0000313" key="2">
    <source>
        <dbReference type="EMBL" id="PIQ72054.1"/>
    </source>
</evidence>
<gene>
    <name evidence="2" type="ORF">COV86_05095</name>
</gene>
<evidence type="ECO:0008006" key="4">
    <source>
        <dbReference type="Google" id="ProtNLM"/>
    </source>
</evidence>
<protein>
    <recommendedName>
        <fullName evidence="4">DUF2130 domain-containing protein</fullName>
    </recommendedName>
</protein>
<dbReference type="InterPro" id="IPR019219">
    <property type="entry name" value="DUF2130"/>
</dbReference>
<dbReference type="AlphaFoldDB" id="A0A2H0KNU2"/>
<comment type="caution">
    <text evidence="2">The sequence shown here is derived from an EMBL/GenBank/DDBJ whole genome shotgun (WGS) entry which is preliminary data.</text>
</comment>
<feature type="coiled-coil region" evidence="1">
    <location>
        <begin position="41"/>
        <end position="96"/>
    </location>
</feature>
<keyword evidence="1" id="KW-0175">Coiled coil</keyword>
<dbReference type="EMBL" id="PCVL01000083">
    <property type="protein sequence ID" value="PIQ72054.1"/>
    <property type="molecule type" value="Genomic_DNA"/>
</dbReference>
<accession>A0A2H0KNU2</accession>
<organism evidence="2 3">
    <name type="scientific">Candidatus Roizmanbacteria bacterium CG11_big_fil_rev_8_21_14_0_20_35_14</name>
    <dbReference type="NCBI Taxonomy" id="1974855"/>
    <lineage>
        <taxon>Bacteria</taxon>
        <taxon>Candidatus Roizmaniibacteriota</taxon>
    </lineage>
</organism>
<dbReference type="Pfam" id="PF09903">
    <property type="entry name" value="DUF2130"/>
    <property type="match status" value="1"/>
</dbReference>
<proteinExistence type="predicted"/>
<name>A0A2H0KNU2_9BACT</name>
<evidence type="ECO:0000256" key="1">
    <source>
        <dbReference type="SAM" id="Coils"/>
    </source>
</evidence>
<sequence>MKNTIKCKKCGNEIEITEALRFEIEEQTKLDVEKKIRKEYEEKSSFEIADLKKQIEEKEKKAETYKGYELKLREENRKLQEEKKDLSLTVQRKVDEESKKIEERVLKQAAEDHYFKDKEKEKIIEGLKKSLEEARLKANVGSQQLQGEVLELDLEEELRRNFPHDEIIPVEKGEKGADVKQIVKSPKGIVCGVILWEAKRAKAWKDVWAIKLRDELRSGKANFPVIVTNIFPKEIKNGILGQKDGVLVVGFNLYLPLAVILRKNLLDVGYQKALSIHRGEKTDLLYEYITSHEFIHQVEAIVEVYKESTKQVANERIVFEKNWKARDEQAKRLLLAAANIVGSIQGKVGQTALPIKELDLLQLESGETKKEEK</sequence>
<dbReference type="Proteomes" id="UP000229570">
    <property type="component" value="Unassembled WGS sequence"/>
</dbReference>
<evidence type="ECO:0000313" key="3">
    <source>
        <dbReference type="Proteomes" id="UP000229570"/>
    </source>
</evidence>
<reference evidence="2 3" key="1">
    <citation type="submission" date="2017-09" db="EMBL/GenBank/DDBJ databases">
        <title>Depth-based differentiation of microbial function through sediment-hosted aquifers and enrichment of novel symbionts in the deep terrestrial subsurface.</title>
        <authorList>
            <person name="Probst A.J."/>
            <person name="Ladd B."/>
            <person name="Jarett J.K."/>
            <person name="Geller-Mcgrath D.E."/>
            <person name="Sieber C.M."/>
            <person name="Emerson J.B."/>
            <person name="Anantharaman K."/>
            <person name="Thomas B.C."/>
            <person name="Malmstrom R."/>
            <person name="Stieglmeier M."/>
            <person name="Klingl A."/>
            <person name="Woyke T."/>
            <person name="Ryan C.M."/>
            <person name="Banfield J.F."/>
        </authorList>
    </citation>
    <scope>NUCLEOTIDE SEQUENCE [LARGE SCALE GENOMIC DNA]</scope>
    <source>
        <strain evidence="2">CG11_big_fil_rev_8_21_14_0_20_35_14</strain>
    </source>
</reference>